<dbReference type="PANTHER" id="PTHR35186">
    <property type="entry name" value="ANK_REP_REGION DOMAIN-CONTAINING PROTEIN"/>
    <property type="match status" value="1"/>
</dbReference>
<keyword evidence="9" id="KW-1185">Reference proteome</keyword>
<feature type="compositionally biased region" description="Polar residues" evidence="5">
    <location>
        <begin position="247"/>
        <end position="256"/>
    </location>
</feature>
<evidence type="ECO:0000256" key="3">
    <source>
        <dbReference type="ARBA" id="ARBA00022825"/>
    </source>
</evidence>
<dbReference type="RefSeq" id="XP_024768524.1">
    <property type="nucleotide sequence ID" value="XM_024925115.1"/>
</dbReference>
<dbReference type="InterPro" id="IPR036852">
    <property type="entry name" value="Peptidase_S8/S53_dom_sf"/>
</dbReference>
<dbReference type="GeneID" id="36633698"/>
<organism evidence="8 9">
    <name type="scientific">Trichoderma harzianum CBS 226.95</name>
    <dbReference type="NCBI Taxonomy" id="983964"/>
    <lineage>
        <taxon>Eukaryota</taxon>
        <taxon>Fungi</taxon>
        <taxon>Dikarya</taxon>
        <taxon>Ascomycota</taxon>
        <taxon>Pezizomycotina</taxon>
        <taxon>Sordariomycetes</taxon>
        <taxon>Hypocreomycetidae</taxon>
        <taxon>Hypocreales</taxon>
        <taxon>Hypocreaceae</taxon>
        <taxon>Trichoderma</taxon>
    </lineage>
</organism>
<keyword evidence="1 4" id="KW-0645">Protease</keyword>
<evidence type="ECO:0000256" key="4">
    <source>
        <dbReference type="PROSITE-ProRule" id="PRU01240"/>
    </source>
</evidence>
<keyword evidence="2 4" id="KW-0378">Hydrolase</keyword>
<feature type="active site" description="Charge relay system" evidence="4">
    <location>
        <position position="804"/>
    </location>
</feature>
<dbReference type="SUPFAM" id="SSF52743">
    <property type="entry name" value="Subtilisin-like"/>
    <property type="match status" value="1"/>
</dbReference>
<evidence type="ECO:0000313" key="8">
    <source>
        <dbReference type="EMBL" id="PTB48847.1"/>
    </source>
</evidence>
<gene>
    <name evidence="8" type="ORF">M431DRAFT_99105</name>
</gene>
<feature type="domain" description="DUF7580" evidence="7">
    <location>
        <begin position="164"/>
        <end position="518"/>
    </location>
</feature>
<feature type="active site" description="Charge relay system" evidence="4">
    <location>
        <position position="610"/>
    </location>
</feature>
<sequence length="890" mass="100391">MANKDLLDFAQTAISQVAKIAINLGISLMNPTCASLGTELWLVVDHLGSIDPSDYDELKLHISKLVKHVERICSWPNRLSKDPTYGYPMLEAVAEKQEGSRGYTIVKRKIEQGIRNLVSNDRNGTESICRLRRIVLRANETGREVDEEVLTKPRKDRPVDPHPREIHANAFHVLRKHMYCTCDGSTQRGFSHLARLMLQPVLQNTNDYGQVQFDMLFSCSTKWGEQFNRWQDVELLVSQPPKRQKSSSRPAKSTRFSKSDEDPRRLPRAEDAIGVVGQGEFCRLIKSDTSSRVRLAVQDEKLQKYRPSLLKQMVQHLPGISLANILENYHLSAKMKTVLAYILAHSVWQYYDTDWMTTTWTSETIQFIWESKDNLPGHQGLLFPSKPYLSVQFDNEDPRFDEYSTVEGEIHYYPRIRTLGIMLVEIGIGSPLPKQDREHQAQSLAATTNQYLTQAIRCLNDGKLWENFEFPDYRDAVKDCLDPKMFSLYGEAEETQQGLRQRRDLLYKKVVSRLKDLLEGTKWMEQLTNNRIDPLNTSIKKSVVQQVKQHSSNDGLWGQQDNKKTKKTRAKDDKDEKEAMKWLSRMQKLSGILSATPGHSTRRVRIAVLDTGCDDDSPFFHLPSNISRLKGWKDHVDGSEERVDKHGHGTHLISLIMDIAIDADVYIARVAEDATGLSTASKNVAKAIAWASKECKADIITMSFGYTEEQQCISDAILDALNDSHGSILFFAAASNSGSNQVEMFPARHDSVISIRATNADGQYQGFNPPRNDNDTVTFGTLGLKVPGAWLSDYSGKKCQTGTSVATAIAAATAALLIGYINRIEVGASSDPILQNVKRKIYTHRGMLALFKALSTGTLNQHSLYLTPWQLLDKSEDERWIKIAGAVADV</sequence>
<dbReference type="STRING" id="983964.A0A2T3ZVL4"/>
<evidence type="ECO:0000256" key="2">
    <source>
        <dbReference type="ARBA" id="ARBA00022801"/>
    </source>
</evidence>
<keyword evidence="3 4" id="KW-0720">Serine protease</keyword>
<accession>A0A2T3ZVL4</accession>
<evidence type="ECO:0000259" key="7">
    <source>
        <dbReference type="Pfam" id="PF24476"/>
    </source>
</evidence>
<feature type="region of interest" description="Disordered" evidence="5">
    <location>
        <begin position="550"/>
        <end position="577"/>
    </location>
</feature>
<feature type="compositionally biased region" description="Basic and acidic residues" evidence="5">
    <location>
        <begin position="257"/>
        <end position="269"/>
    </location>
</feature>
<dbReference type="InterPro" id="IPR000209">
    <property type="entry name" value="Peptidase_S8/S53_dom"/>
</dbReference>
<feature type="domain" description="Peptidase S8/S53" evidence="6">
    <location>
        <begin position="603"/>
        <end position="823"/>
    </location>
</feature>
<feature type="region of interest" description="Disordered" evidence="5">
    <location>
        <begin position="238"/>
        <end position="269"/>
    </location>
</feature>
<dbReference type="GO" id="GO:0006508">
    <property type="term" value="P:proteolysis"/>
    <property type="evidence" value="ECO:0007669"/>
    <property type="project" value="UniProtKB-KW"/>
</dbReference>
<comment type="similarity">
    <text evidence="4">Belongs to the peptidase S8 family.</text>
</comment>
<evidence type="ECO:0000256" key="5">
    <source>
        <dbReference type="SAM" id="MobiDB-lite"/>
    </source>
</evidence>
<dbReference type="Gene3D" id="3.40.50.200">
    <property type="entry name" value="Peptidase S8/S53 domain"/>
    <property type="match status" value="1"/>
</dbReference>
<feature type="active site" description="Charge relay system" evidence="4">
    <location>
        <position position="648"/>
    </location>
</feature>
<reference evidence="8 9" key="1">
    <citation type="submission" date="2016-07" db="EMBL/GenBank/DDBJ databases">
        <title>Multiple horizontal gene transfer events from other fungi enriched the ability of initially mycotrophic Trichoderma (Ascomycota) to feed on dead plant biomass.</title>
        <authorList>
            <consortium name="DOE Joint Genome Institute"/>
            <person name="Aerts A."/>
            <person name="Atanasova L."/>
            <person name="Chenthamara K."/>
            <person name="Zhang J."/>
            <person name="Grujic M."/>
            <person name="Henrissat B."/>
            <person name="Kuo A."/>
            <person name="Salamov A."/>
            <person name="Lipzen A."/>
            <person name="Labutti K."/>
            <person name="Barry K."/>
            <person name="Miao Y."/>
            <person name="Rahimi M.J."/>
            <person name="Shen Q."/>
            <person name="Grigoriev I.V."/>
            <person name="Kubicek C.P."/>
            <person name="Druzhinina I.S."/>
        </authorList>
    </citation>
    <scope>NUCLEOTIDE SEQUENCE [LARGE SCALE GENOMIC DNA]</scope>
    <source>
        <strain evidence="8 9">CBS 226.95</strain>
    </source>
</reference>
<dbReference type="PANTHER" id="PTHR35186:SF4">
    <property type="entry name" value="PRION-INHIBITION AND PROPAGATION HELO DOMAIN-CONTAINING PROTEIN"/>
    <property type="match status" value="1"/>
</dbReference>
<dbReference type="AlphaFoldDB" id="A0A2T3ZVL4"/>
<dbReference type="Pfam" id="PF00082">
    <property type="entry name" value="Peptidase_S8"/>
    <property type="match status" value="1"/>
</dbReference>
<evidence type="ECO:0000259" key="6">
    <source>
        <dbReference type="Pfam" id="PF00082"/>
    </source>
</evidence>
<name>A0A2T3ZVL4_TRIHA</name>
<dbReference type="PROSITE" id="PS51892">
    <property type="entry name" value="SUBTILASE"/>
    <property type="match status" value="1"/>
</dbReference>
<dbReference type="Pfam" id="PF24476">
    <property type="entry name" value="DUF7580"/>
    <property type="match status" value="1"/>
</dbReference>
<dbReference type="GO" id="GO:0004252">
    <property type="term" value="F:serine-type endopeptidase activity"/>
    <property type="evidence" value="ECO:0007669"/>
    <property type="project" value="UniProtKB-UniRule"/>
</dbReference>
<protein>
    <submittedName>
        <fullName evidence="8">Uncharacterized protein</fullName>
    </submittedName>
</protein>
<dbReference type="PRINTS" id="PR00723">
    <property type="entry name" value="SUBTILISIN"/>
</dbReference>
<dbReference type="EMBL" id="KZ679696">
    <property type="protein sequence ID" value="PTB48847.1"/>
    <property type="molecule type" value="Genomic_DNA"/>
</dbReference>
<dbReference type="InterPro" id="IPR056002">
    <property type="entry name" value="DUF7580"/>
</dbReference>
<dbReference type="InterPro" id="IPR015500">
    <property type="entry name" value="Peptidase_S8_subtilisin-rel"/>
</dbReference>
<proteinExistence type="inferred from homology"/>
<evidence type="ECO:0000313" key="9">
    <source>
        <dbReference type="Proteomes" id="UP000241690"/>
    </source>
</evidence>
<dbReference type="Proteomes" id="UP000241690">
    <property type="component" value="Unassembled WGS sequence"/>
</dbReference>
<evidence type="ECO:0000256" key="1">
    <source>
        <dbReference type="ARBA" id="ARBA00022670"/>
    </source>
</evidence>
<dbReference type="CDD" id="cd00306">
    <property type="entry name" value="Peptidases_S8_S53"/>
    <property type="match status" value="1"/>
</dbReference>